<evidence type="ECO:0000256" key="1">
    <source>
        <dbReference type="SAM" id="SignalP"/>
    </source>
</evidence>
<keyword evidence="3" id="KW-1185">Reference proteome</keyword>
<protein>
    <submittedName>
        <fullName evidence="2">Uncharacterized protein</fullName>
    </submittedName>
</protein>
<dbReference type="OrthoDB" id="5571924at2"/>
<dbReference type="KEGG" id="mdn:JT25_022290"/>
<dbReference type="RefSeq" id="WP_036273367.1">
    <property type="nucleotide sequence ID" value="NZ_CP014476.1"/>
</dbReference>
<sequence length="115" mass="12429">MKYKITIAALLSIIFAMPAQAGSLNNGSWQPSGCGVVPEAPTIDAGNVEAYNKSIAAINTWQQKSRDYFECLIKEANTDNGIIADHANQAQAKYRDTVEKIGAQADAAKKKLDKE</sequence>
<dbReference type="AlphaFoldDB" id="A0A140E704"/>
<proteinExistence type="predicted"/>
<reference evidence="2 3" key="1">
    <citation type="journal article" date="2015" name="Environ. Microbiol.">
        <title>Methane oxidation coupled to nitrate reduction under hypoxia by the Gammaproteobacterium Methylomonas denitrificans, sp. nov. type strain FJG1.</title>
        <authorList>
            <person name="Kits K.D."/>
            <person name="Klotz M.G."/>
            <person name="Stein L.Y."/>
        </authorList>
    </citation>
    <scope>NUCLEOTIDE SEQUENCE [LARGE SCALE GENOMIC DNA]</scope>
    <source>
        <strain evidence="2 3">FJG1</strain>
    </source>
</reference>
<evidence type="ECO:0000313" key="2">
    <source>
        <dbReference type="EMBL" id="AMK79178.1"/>
    </source>
</evidence>
<organism evidence="2 3">
    <name type="scientific">Methylomonas denitrificans</name>
    <dbReference type="NCBI Taxonomy" id="1538553"/>
    <lineage>
        <taxon>Bacteria</taxon>
        <taxon>Pseudomonadati</taxon>
        <taxon>Pseudomonadota</taxon>
        <taxon>Gammaproteobacteria</taxon>
        <taxon>Methylococcales</taxon>
        <taxon>Methylococcaceae</taxon>
        <taxon>Methylomonas</taxon>
    </lineage>
</organism>
<keyword evidence="1" id="KW-0732">Signal</keyword>
<dbReference type="STRING" id="1538553.JT25_022290"/>
<name>A0A140E704_9GAMM</name>
<evidence type="ECO:0000313" key="3">
    <source>
        <dbReference type="Proteomes" id="UP000030512"/>
    </source>
</evidence>
<feature type="signal peptide" evidence="1">
    <location>
        <begin position="1"/>
        <end position="21"/>
    </location>
</feature>
<gene>
    <name evidence="2" type="ORF">JT25_022290</name>
</gene>
<feature type="chain" id="PRO_5007807336" evidence="1">
    <location>
        <begin position="22"/>
        <end position="115"/>
    </location>
</feature>
<dbReference type="Proteomes" id="UP000030512">
    <property type="component" value="Chromosome"/>
</dbReference>
<accession>A0A140E704</accession>
<dbReference type="EMBL" id="CP014476">
    <property type="protein sequence ID" value="AMK79178.1"/>
    <property type="molecule type" value="Genomic_DNA"/>
</dbReference>